<keyword evidence="1" id="KW-0472">Membrane</keyword>
<feature type="domain" description="Thioredoxin" evidence="2">
    <location>
        <begin position="36"/>
        <end position="171"/>
    </location>
</feature>
<dbReference type="GO" id="GO:0016491">
    <property type="term" value="F:oxidoreductase activity"/>
    <property type="evidence" value="ECO:0007669"/>
    <property type="project" value="InterPro"/>
</dbReference>
<reference evidence="3 4" key="1">
    <citation type="submission" date="2015-03" db="EMBL/GenBank/DDBJ databases">
        <authorList>
            <person name="McCorrison J."/>
            <person name="Sanka R."/>
            <person name="Adams M."/>
            <person name="Brinkac L."/>
            <person name="Nierman W."/>
            <person name="Sutton G."/>
            <person name="Nelson K."/>
            <person name="Kiedrowski L."/>
            <person name="Guerrero D."/>
            <person name="Bonomo R."/>
        </authorList>
    </citation>
    <scope>NUCLEOTIDE SEQUENCE [LARGE SCALE GENOMIC DNA]</scope>
    <source>
        <strain evidence="3 4">35699</strain>
    </source>
</reference>
<dbReference type="PANTHER" id="PTHR42852:SF17">
    <property type="entry name" value="THIOREDOXIN-LIKE PROTEIN HI_1115"/>
    <property type="match status" value="1"/>
</dbReference>
<dbReference type="PATRIC" id="fig|1619248.3.peg.525"/>
<protein>
    <submittedName>
        <fullName evidence="3">Alkyl hydroperoxide reductase</fullName>
    </submittedName>
</protein>
<accession>A0A0F1B7E4</accession>
<proteinExistence type="predicted"/>
<dbReference type="GO" id="GO:0016209">
    <property type="term" value="F:antioxidant activity"/>
    <property type="evidence" value="ECO:0007669"/>
    <property type="project" value="InterPro"/>
</dbReference>
<organism evidence="3 4">
    <name type="scientific">Enterobacter sichuanensis</name>
    <dbReference type="NCBI Taxonomy" id="2071710"/>
    <lineage>
        <taxon>Bacteria</taxon>
        <taxon>Pseudomonadati</taxon>
        <taxon>Pseudomonadota</taxon>
        <taxon>Gammaproteobacteria</taxon>
        <taxon>Enterobacterales</taxon>
        <taxon>Enterobacteriaceae</taxon>
        <taxon>Enterobacter</taxon>
        <taxon>Enterobacter cloacae complex</taxon>
    </lineage>
</organism>
<dbReference type="SUPFAM" id="SSF52833">
    <property type="entry name" value="Thioredoxin-like"/>
    <property type="match status" value="1"/>
</dbReference>
<dbReference type="CDD" id="cd03011">
    <property type="entry name" value="TlpA_like_ScsD_MtbDsbE"/>
    <property type="match status" value="1"/>
</dbReference>
<evidence type="ECO:0000259" key="2">
    <source>
        <dbReference type="PROSITE" id="PS51352"/>
    </source>
</evidence>
<evidence type="ECO:0000313" key="3">
    <source>
        <dbReference type="EMBL" id="KJN29010.1"/>
    </source>
</evidence>
<name>A0A0F1B7E4_9ENTR</name>
<dbReference type="InterPro" id="IPR036249">
    <property type="entry name" value="Thioredoxin-like_sf"/>
</dbReference>
<keyword evidence="1" id="KW-0812">Transmembrane</keyword>
<feature type="transmembrane region" description="Helical" evidence="1">
    <location>
        <begin position="12"/>
        <end position="30"/>
    </location>
</feature>
<dbReference type="PROSITE" id="PS51352">
    <property type="entry name" value="THIOREDOXIN_2"/>
    <property type="match status" value="1"/>
</dbReference>
<dbReference type="InterPro" id="IPR000866">
    <property type="entry name" value="AhpC/TSA"/>
</dbReference>
<dbReference type="OrthoDB" id="9796554at2"/>
<dbReference type="EMBL" id="JZYX01000012">
    <property type="protein sequence ID" value="KJN29010.1"/>
    <property type="molecule type" value="Genomic_DNA"/>
</dbReference>
<dbReference type="RefSeq" id="WP_045285185.1">
    <property type="nucleotide sequence ID" value="NZ_JAHTVO010000001.1"/>
</dbReference>
<comment type="caution">
    <text evidence="3">The sequence shown here is derived from an EMBL/GenBank/DDBJ whole genome shotgun (WGS) entry which is preliminary data.</text>
</comment>
<evidence type="ECO:0000313" key="4">
    <source>
        <dbReference type="Proteomes" id="UP000033352"/>
    </source>
</evidence>
<dbReference type="Gene3D" id="3.40.30.10">
    <property type="entry name" value="Glutaredoxin"/>
    <property type="match status" value="1"/>
</dbReference>
<keyword evidence="1" id="KW-1133">Transmembrane helix</keyword>
<dbReference type="PANTHER" id="PTHR42852">
    <property type="entry name" value="THIOL:DISULFIDE INTERCHANGE PROTEIN DSBE"/>
    <property type="match status" value="1"/>
</dbReference>
<dbReference type="AlphaFoldDB" id="A0A0F1B7E4"/>
<dbReference type="Proteomes" id="UP000033352">
    <property type="component" value="Unassembled WGS sequence"/>
</dbReference>
<sequence>MDNRKLSRLRRWAREGIILVVLTLAVVWGVDQYRKPTLPATFSATPMQSIDGKTHDIAALSHERPLLIYVWATWCSICRFTTPAVNQLAEEGGNVVSIAMRSGDNAKLARWVDKKQLEMPVINDENGALSQEWQVSVTPTLVIVSKGNVVSTTTGWTSYWGLKIRMWWAGI</sequence>
<dbReference type="Pfam" id="PF00578">
    <property type="entry name" value="AhpC-TSA"/>
    <property type="match status" value="1"/>
</dbReference>
<evidence type="ECO:0000256" key="1">
    <source>
        <dbReference type="SAM" id="Phobius"/>
    </source>
</evidence>
<dbReference type="InterPro" id="IPR050553">
    <property type="entry name" value="Thioredoxin_ResA/DsbE_sf"/>
</dbReference>
<gene>
    <name evidence="3" type="ORF">SS37_07675</name>
</gene>
<dbReference type="InterPro" id="IPR013766">
    <property type="entry name" value="Thioredoxin_domain"/>
</dbReference>